<comment type="caution">
    <text evidence="9">The sequence shown here is derived from an EMBL/GenBank/DDBJ whole genome shotgun (WGS) entry which is preliminary data.</text>
</comment>
<gene>
    <name evidence="9" type="ORF">OLEA9_A105226</name>
</gene>
<evidence type="ECO:0000256" key="1">
    <source>
        <dbReference type="ARBA" id="ARBA00004477"/>
    </source>
</evidence>
<evidence type="ECO:0000313" key="9">
    <source>
        <dbReference type="EMBL" id="CAA3028848.1"/>
    </source>
</evidence>
<keyword evidence="5 6" id="KW-0472">Membrane</keyword>
<proteinExistence type="predicted"/>
<keyword evidence="4 6" id="KW-1133">Transmembrane helix</keyword>
<keyword evidence="3 6" id="KW-0256">Endoplasmic reticulum</keyword>
<dbReference type="InterPro" id="IPR044647">
    <property type="entry name" value="RTNLB17/18/21"/>
</dbReference>
<comment type="subcellular location">
    <subcellularLocation>
        <location evidence="1 6">Endoplasmic reticulum membrane</location>
        <topology evidence="1 6">Multi-pass membrane protein</topology>
    </subcellularLocation>
</comment>
<evidence type="ECO:0000256" key="7">
    <source>
        <dbReference type="SAM" id="MobiDB-lite"/>
    </source>
</evidence>
<feature type="region of interest" description="Disordered" evidence="7">
    <location>
        <begin position="1"/>
        <end position="31"/>
    </location>
</feature>
<feature type="domain" description="Reticulon" evidence="8">
    <location>
        <begin position="190"/>
        <end position="353"/>
    </location>
</feature>
<dbReference type="InterPro" id="IPR003388">
    <property type="entry name" value="Reticulon"/>
</dbReference>
<dbReference type="PANTHER" id="PTHR46626:SF2">
    <property type="entry name" value="RETICULON-LIKE PROTEIN B17"/>
    <property type="match status" value="1"/>
</dbReference>
<dbReference type="EMBL" id="CACTIH010009273">
    <property type="protein sequence ID" value="CAA3028848.1"/>
    <property type="molecule type" value="Genomic_DNA"/>
</dbReference>
<sequence length="430" mass="48473">MESTPPSHRSETRSRTKSASRLSQIRHYSEETGLTIPQLSLEIVASSPKISTSSPASTLSPRPPYALPLRELLLLSPSPLKRSKTRLAERLEMADEAAIEPNGVRKRCKSRNSAMGYSASPRNTRRSRRRLDQEIREDKEFCVCEEMVKPRKKRHSGRSKKDKLSSVPSTPSPKTIDGDGCNLNKIGQLINDLVMWKDVSKSSLWFGFGSICFLSSCFTKGVNFSIFSLISQLGLLVLGVSFFSNSMRQRWISYFRDANEIKLEFKLTDADILKVGRLILPAANLVISKTRELFSGEPATTLKVVPLFLIGAEYGHIITLWRLCALGFFISFTGPKLYSSYSVQLCRIVERLKLWVSETWGACSHKKIVAASAVTAFWNLTSIRTRIFAAFLCLVIVRYRRQHSEGEEVEEEIIMEEKQEQTLVAIGSHN</sequence>
<feature type="transmembrane region" description="Helical" evidence="6">
    <location>
        <begin position="224"/>
        <end position="243"/>
    </location>
</feature>
<dbReference type="AlphaFoldDB" id="A0A8S0V6M2"/>
<evidence type="ECO:0000256" key="2">
    <source>
        <dbReference type="ARBA" id="ARBA00022692"/>
    </source>
</evidence>
<feature type="compositionally biased region" description="Basic residues" evidence="7">
    <location>
        <begin position="152"/>
        <end position="161"/>
    </location>
</feature>
<feature type="region of interest" description="Disordered" evidence="7">
    <location>
        <begin position="108"/>
        <end position="129"/>
    </location>
</feature>
<protein>
    <recommendedName>
        <fullName evidence="6">Reticulon-like protein</fullName>
    </recommendedName>
</protein>
<keyword evidence="10" id="KW-1185">Reference proteome</keyword>
<name>A0A8S0V6M2_OLEEU</name>
<dbReference type="Pfam" id="PF02453">
    <property type="entry name" value="Reticulon"/>
    <property type="match status" value="1"/>
</dbReference>
<reference evidence="9 10" key="1">
    <citation type="submission" date="2019-12" db="EMBL/GenBank/DDBJ databases">
        <authorList>
            <person name="Alioto T."/>
            <person name="Alioto T."/>
            <person name="Gomez Garrido J."/>
        </authorList>
    </citation>
    <scope>NUCLEOTIDE SEQUENCE [LARGE SCALE GENOMIC DNA]</scope>
</reference>
<evidence type="ECO:0000256" key="5">
    <source>
        <dbReference type="ARBA" id="ARBA00023136"/>
    </source>
</evidence>
<dbReference type="PROSITE" id="PS50845">
    <property type="entry name" value="RETICULON"/>
    <property type="match status" value="1"/>
</dbReference>
<evidence type="ECO:0000256" key="6">
    <source>
        <dbReference type="RuleBase" id="RU363132"/>
    </source>
</evidence>
<feature type="region of interest" description="Disordered" evidence="7">
    <location>
        <begin position="152"/>
        <end position="179"/>
    </location>
</feature>
<keyword evidence="2 6" id="KW-0812">Transmembrane</keyword>
<evidence type="ECO:0000256" key="4">
    <source>
        <dbReference type="ARBA" id="ARBA00022989"/>
    </source>
</evidence>
<evidence type="ECO:0000256" key="3">
    <source>
        <dbReference type="ARBA" id="ARBA00022824"/>
    </source>
</evidence>
<dbReference type="OrthoDB" id="783438at2759"/>
<evidence type="ECO:0000313" key="10">
    <source>
        <dbReference type="Proteomes" id="UP000594638"/>
    </source>
</evidence>
<dbReference type="PANTHER" id="PTHR46626">
    <property type="entry name" value="RETICULON-LIKE PROTEIN B17"/>
    <property type="match status" value="1"/>
</dbReference>
<accession>A0A8S0V6M2</accession>
<dbReference type="Proteomes" id="UP000594638">
    <property type="component" value="Unassembled WGS sequence"/>
</dbReference>
<evidence type="ECO:0000259" key="8">
    <source>
        <dbReference type="PROSITE" id="PS50845"/>
    </source>
</evidence>
<dbReference type="Gramene" id="OE9A105226T4">
    <property type="protein sequence ID" value="OE9A105226C4"/>
    <property type="gene ID" value="OE9A105226"/>
</dbReference>
<dbReference type="GO" id="GO:0005789">
    <property type="term" value="C:endoplasmic reticulum membrane"/>
    <property type="evidence" value="ECO:0007669"/>
    <property type="project" value="UniProtKB-SubCell"/>
</dbReference>
<organism evidence="9 10">
    <name type="scientific">Olea europaea subsp. europaea</name>
    <dbReference type="NCBI Taxonomy" id="158383"/>
    <lineage>
        <taxon>Eukaryota</taxon>
        <taxon>Viridiplantae</taxon>
        <taxon>Streptophyta</taxon>
        <taxon>Embryophyta</taxon>
        <taxon>Tracheophyta</taxon>
        <taxon>Spermatophyta</taxon>
        <taxon>Magnoliopsida</taxon>
        <taxon>eudicotyledons</taxon>
        <taxon>Gunneridae</taxon>
        <taxon>Pentapetalae</taxon>
        <taxon>asterids</taxon>
        <taxon>lamiids</taxon>
        <taxon>Lamiales</taxon>
        <taxon>Oleaceae</taxon>
        <taxon>Oleeae</taxon>
        <taxon>Olea</taxon>
    </lineage>
</organism>
<comment type="caution">
    <text evidence="6">Lacks conserved residue(s) required for the propagation of feature annotation.</text>
</comment>